<keyword evidence="3" id="KW-1185">Reference proteome</keyword>
<feature type="compositionally biased region" description="Low complexity" evidence="1">
    <location>
        <begin position="1"/>
        <end position="19"/>
    </location>
</feature>
<dbReference type="RefSeq" id="XP_031917645.1">
    <property type="nucleotide sequence ID" value="XM_032058865.1"/>
</dbReference>
<evidence type="ECO:0000313" key="2">
    <source>
        <dbReference type="EMBL" id="KAE8141582.1"/>
    </source>
</evidence>
<feature type="region of interest" description="Disordered" evidence="1">
    <location>
        <begin position="324"/>
        <end position="368"/>
    </location>
</feature>
<name>A0A5N6T5K7_ASPPS</name>
<proteinExistence type="predicted"/>
<evidence type="ECO:0000313" key="3">
    <source>
        <dbReference type="Proteomes" id="UP000325672"/>
    </source>
</evidence>
<organism evidence="2 3">
    <name type="scientific">Aspergillus pseudotamarii</name>
    <dbReference type="NCBI Taxonomy" id="132259"/>
    <lineage>
        <taxon>Eukaryota</taxon>
        <taxon>Fungi</taxon>
        <taxon>Dikarya</taxon>
        <taxon>Ascomycota</taxon>
        <taxon>Pezizomycotina</taxon>
        <taxon>Eurotiomycetes</taxon>
        <taxon>Eurotiomycetidae</taxon>
        <taxon>Eurotiales</taxon>
        <taxon>Aspergillaceae</taxon>
        <taxon>Aspergillus</taxon>
        <taxon>Aspergillus subgen. Circumdati</taxon>
    </lineage>
</organism>
<feature type="compositionally biased region" description="Polar residues" evidence="1">
    <location>
        <begin position="26"/>
        <end position="51"/>
    </location>
</feature>
<protein>
    <submittedName>
        <fullName evidence="2">Uncharacterized protein</fullName>
    </submittedName>
</protein>
<feature type="region of interest" description="Disordered" evidence="1">
    <location>
        <begin position="121"/>
        <end position="174"/>
    </location>
</feature>
<accession>A0A5N6T5K7</accession>
<dbReference type="EMBL" id="ML743557">
    <property type="protein sequence ID" value="KAE8141582.1"/>
    <property type="molecule type" value="Genomic_DNA"/>
</dbReference>
<sequence length="368" mass="40684">MSLPIHTTSTSLSSSPSKQSIRRTTESNVPSRPESTIDRPTTAQQTHTLPQEPQVYEPVANLASPHSENERPHEISASHPPFQPFFTLIEDASTSEYYHPTVHYIFSDDDTDIVTEAALRSLEPEQNTLPHGGKGTSRATRDQLPQEQGEGAEEEDELSNERKESLLPPATPGVRDNYIILDMDMLTPDAMQHMNTAPEQDVSVGSPGTQSAVPQQQQDFQNHHQHSQKFAVTSAYSLTPTWQVLNTQLVPAPTFENNPSGEHAPNGALMLKIQGTVGLPMMLPVKDKDKDNSTQRLEDMMEQFSKRLGELRQVIEAGEQAYVLGNADEEHMPTEPPNAEDTAVASPEGQHETETQNEDDMVSKSPQP</sequence>
<dbReference type="AlphaFoldDB" id="A0A5N6T5K7"/>
<feature type="region of interest" description="Disordered" evidence="1">
    <location>
        <begin position="1"/>
        <end position="80"/>
    </location>
</feature>
<dbReference type="Proteomes" id="UP000325672">
    <property type="component" value="Unassembled WGS sequence"/>
</dbReference>
<reference evidence="2 3" key="1">
    <citation type="submission" date="2019-04" db="EMBL/GenBank/DDBJ databases">
        <title>Friends and foes A comparative genomics study of 23 Aspergillus species from section Flavi.</title>
        <authorList>
            <consortium name="DOE Joint Genome Institute"/>
            <person name="Kjaerbolling I."/>
            <person name="Vesth T."/>
            <person name="Frisvad J.C."/>
            <person name="Nybo J.L."/>
            <person name="Theobald S."/>
            <person name="Kildgaard S."/>
            <person name="Isbrandt T."/>
            <person name="Kuo A."/>
            <person name="Sato A."/>
            <person name="Lyhne E.K."/>
            <person name="Kogle M.E."/>
            <person name="Wiebenga A."/>
            <person name="Kun R.S."/>
            <person name="Lubbers R.J."/>
            <person name="Makela M.R."/>
            <person name="Barry K."/>
            <person name="Chovatia M."/>
            <person name="Clum A."/>
            <person name="Daum C."/>
            <person name="Haridas S."/>
            <person name="He G."/>
            <person name="LaButti K."/>
            <person name="Lipzen A."/>
            <person name="Mondo S."/>
            <person name="Riley R."/>
            <person name="Salamov A."/>
            <person name="Simmons B.A."/>
            <person name="Magnuson J.K."/>
            <person name="Henrissat B."/>
            <person name="Mortensen U.H."/>
            <person name="Larsen T.O."/>
            <person name="Devries R.P."/>
            <person name="Grigoriev I.V."/>
            <person name="Machida M."/>
            <person name="Baker S.E."/>
            <person name="Andersen M.R."/>
        </authorList>
    </citation>
    <scope>NUCLEOTIDE SEQUENCE [LARGE SCALE GENOMIC DNA]</scope>
    <source>
        <strain evidence="2 3">CBS 117625</strain>
    </source>
</reference>
<gene>
    <name evidence="2" type="ORF">BDV38DRAFT_278936</name>
</gene>
<dbReference type="OrthoDB" id="1681166at2759"/>
<evidence type="ECO:0000256" key="1">
    <source>
        <dbReference type="SAM" id="MobiDB-lite"/>
    </source>
</evidence>
<feature type="compositionally biased region" description="Basic and acidic residues" evidence="1">
    <location>
        <begin position="67"/>
        <end position="76"/>
    </location>
</feature>
<dbReference type="GeneID" id="43643075"/>